<sequence>MMRYQELSYWLSSVDGSLTPRPALPGDADADVVIVGAGYTGLWTAYYLAAADPTLRITVLEKEIAGYGASGRNGGWCSALFPTSLPALARRHGPDRALAMQRAMQETVREVGRVVAAEGIDCDWQPGGTVVLARTEVQLGRARAAVAEAREYGLDAEDLVLLDAAEATARCAADGVRGGTYTPHCAAVHPARLVRGLARAVERRGVRIFERTPVTAVRAGAAVTPAGVVRAPVVVRATEGFTPTLPGQRRAVAPVYSLMVATESLPAETWARIGLAERETFSDYRHVIIYGQRTADGRLAFGGRGAPYHFGSRVSPGYDREPQVFAALRRVLGELFPVLGPDVPVSHTWGGPLGVARDWSASVGLDRTTGLAWAGGYVGDGVGTSNLAGRTLADLIRGVPSDLTALPWVNHRSPKWEPEPLRWLAVNAGLKVMFSADDAELRSGRPSRRAAAFSRLLGH</sequence>
<dbReference type="EMBL" id="QGSV01000059">
    <property type="protein sequence ID" value="PWU52800.1"/>
    <property type="molecule type" value="Genomic_DNA"/>
</dbReference>
<gene>
    <name evidence="2" type="ORF">DLJ46_02425</name>
</gene>
<evidence type="ECO:0000313" key="3">
    <source>
        <dbReference type="Proteomes" id="UP000245683"/>
    </source>
</evidence>
<proteinExistence type="predicted"/>
<dbReference type="InterPro" id="IPR006076">
    <property type="entry name" value="FAD-dep_OxRdtase"/>
</dbReference>
<dbReference type="OrthoDB" id="9805852at2"/>
<evidence type="ECO:0000313" key="2">
    <source>
        <dbReference type="EMBL" id="PWU52800.1"/>
    </source>
</evidence>
<dbReference type="Pfam" id="PF01266">
    <property type="entry name" value="DAO"/>
    <property type="match status" value="1"/>
</dbReference>
<protein>
    <submittedName>
        <fullName evidence="2">FAD-dependent oxidoreductase</fullName>
    </submittedName>
</protein>
<dbReference type="InterPro" id="IPR036188">
    <property type="entry name" value="FAD/NAD-bd_sf"/>
</dbReference>
<feature type="domain" description="FAD dependent oxidoreductase" evidence="1">
    <location>
        <begin position="31"/>
        <end position="395"/>
    </location>
</feature>
<dbReference type="Gene3D" id="3.50.50.60">
    <property type="entry name" value="FAD/NAD(P)-binding domain"/>
    <property type="match status" value="1"/>
</dbReference>
<organism evidence="2 3">
    <name type="scientific">Micromonospora globispora</name>
    <dbReference type="NCBI Taxonomy" id="1450148"/>
    <lineage>
        <taxon>Bacteria</taxon>
        <taxon>Bacillati</taxon>
        <taxon>Actinomycetota</taxon>
        <taxon>Actinomycetes</taxon>
        <taxon>Micromonosporales</taxon>
        <taxon>Micromonosporaceae</taxon>
        <taxon>Micromonospora</taxon>
    </lineage>
</organism>
<dbReference type="AlphaFoldDB" id="A0A317KGU0"/>
<dbReference type="Proteomes" id="UP000245683">
    <property type="component" value="Unassembled WGS sequence"/>
</dbReference>
<dbReference type="GO" id="GO:0005737">
    <property type="term" value="C:cytoplasm"/>
    <property type="evidence" value="ECO:0007669"/>
    <property type="project" value="TreeGrafter"/>
</dbReference>
<dbReference type="Gene3D" id="3.30.9.10">
    <property type="entry name" value="D-Amino Acid Oxidase, subunit A, domain 2"/>
    <property type="match status" value="1"/>
</dbReference>
<dbReference type="PANTHER" id="PTHR13847">
    <property type="entry name" value="SARCOSINE DEHYDROGENASE-RELATED"/>
    <property type="match status" value="1"/>
</dbReference>
<comment type="caution">
    <text evidence="2">The sequence shown here is derived from an EMBL/GenBank/DDBJ whole genome shotgun (WGS) entry which is preliminary data.</text>
</comment>
<dbReference type="PANTHER" id="PTHR13847:SF285">
    <property type="entry name" value="FAD DEPENDENT OXIDOREDUCTASE DOMAIN-CONTAINING PROTEIN"/>
    <property type="match status" value="1"/>
</dbReference>
<keyword evidence="3" id="KW-1185">Reference proteome</keyword>
<name>A0A317KGU0_9ACTN</name>
<dbReference type="SUPFAM" id="SSF51905">
    <property type="entry name" value="FAD/NAD(P)-binding domain"/>
    <property type="match status" value="1"/>
</dbReference>
<reference evidence="3" key="1">
    <citation type="submission" date="2018-05" db="EMBL/GenBank/DDBJ databases">
        <title>Micromonospora globispora sp. nov. and Micromonospora rugosa sp. nov., isolated from marine sediment.</title>
        <authorList>
            <person name="Carro L."/>
            <person name="Aysel V."/>
            <person name="Cetin D."/>
            <person name="Igual J.M."/>
            <person name="Klenk H.-P."/>
            <person name="Trujillo M.E."/>
            <person name="Sahin N."/>
        </authorList>
    </citation>
    <scope>NUCLEOTIDE SEQUENCE [LARGE SCALE GENOMIC DNA]</scope>
    <source>
        <strain evidence="3">S2904</strain>
    </source>
</reference>
<evidence type="ECO:0000259" key="1">
    <source>
        <dbReference type="Pfam" id="PF01266"/>
    </source>
</evidence>
<accession>A0A317KGU0</accession>